<dbReference type="AlphaFoldDB" id="A0A8J7RMH7"/>
<evidence type="ECO:0000313" key="1">
    <source>
        <dbReference type="EMBL" id="MBP3192454.1"/>
    </source>
</evidence>
<organism evidence="1 2">
    <name type="scientific">Natronogracilivirga saccharolytica</name>
    <dbReference type="NCBI Taxonomy" id="2812953"/>
    <lineage>
        <taxon>Bacteria</taxon>
        <taxon>Pseudomonadati</taxon>
        <taxon>Balneolota</taxon>
        <taxon>Balneolia</taxon>
        <taxon>Balneolales</taxon>
        <taxon>Cyclonatronaceae</taxon>
        <taxon>Natronogracilivirga</taxon>
    </lineage>
</organism>
<comment type="caution">
    <text evidence="1">The sequence shown here is derived from an EMBL/GenBank/DDBJ whole genome shotgun (WGS) entry which is preliminary data.</text>
</comment>
<reference evidence="1" key="1">
    <citation type="submission" date="2021-02" db="EMBL/GenBank/DDBJ databases">
        <title>Natronogracilivirga saccharolytica gen. nov. sp. nov. a new anaerobic, haloalkiliphilic carbohydrate-fermenting bacterium from soda lake and proposing of Cyclonatronumiaceae fam. nov. in the phylum Balneolaeota.</title>
        <authorList>
            <person name="Zhilina T.N."/>
            <person name="Sorokin D.Y."/>
            <person name="Zavarzina D.G."/>
            <person name="Toshchakov S.V."/>
            <person name="Kublanov I.V."/>
        </authorList>
    </citation>
    <scope>NUCLEOTIDE SEQUENCE</scope>
    <source>
        <strain evidence="1">Z-1702</strain>
    </source>
</reference>
<dbReference type="RefSeq" id="WP_210511352.1">
    <property type="nucleotide sequence ID" value="NZ_JAFIDN010000004.1"/>
</dbReference>
<gene>
    <name evidence="1" type="ORF">NATSA_07250</name>
</gene>
<sequence length="87" mass="10174">MNYIIKLPPKSKREEIIDAWVNDILNDHEYKKLRATLDELIASGFNRDGVMFMFLHKSTHEIARKKILEQSHYELADIAFSTPISLN</sequence>
<keyword evidence="2" id="KW-1185">Reference proteome</keyword>
<protein>
    <submittedName>
        <fullName evidence="1">Uncharacterized protein</fullName>
    </submittedName>
</protein>
<accession>A0A8J7RMH7</accession>
<dbReference type="Proteomes" id="UP000673975">
    <property type="component" value="Unassembled WGS sequence"/>
</dbReference>
<dbReference type="EMBL" id="JAFIDN010000004">
    <property type="protein sequence ID" value="MBP3192454.1"/>
    <property type="molecule type" value="Genomic_DNA"/>
</dbReference>
<name>A0A8J7RMH7_9BACT</name>
<evidence type="ECO:0000313" key="2">
    <source>
        <dbReference type="Proteomes" id="UP000673975"/>
    </source>
</evidence>
<proteinExistence type="predicted"/>